<feature type="transmembrane region" description="Helical" evidence="1">
    <location>
        <begin position="214"/>
        <end position="232"/>
    </location>
</feature>
<feature type="transmembrane region" description="Helical" evidence="1">
    <location>
        <begin position="61"/>
        <end position="79"/>
    </location>
</feature>
<accession>A0AAU7Z240</accession>
<feature type="transmembrane region" description="Helical" evidence="1">
    <location>
        <begin position="23"/>
        <end position="41"/>
    </location>
</feature>
<organism evidence="3">
    <name type="scientific">Tunturiibacter gelidiferens</name>
    <dbReference type="NCBI Taxonomy" id="3069689"/>
    <lineage>
        <taxon>Bacteria</taxon>
        <taxon>Pseudomonadati</taxon>
        <taxon>Acidobacteriota</taxon>
        <taxon>Terriglobia</taxon>
        <taxon>Terriglobales</taxon>
        <taxon>Acidobacteriaceae</taxon>
        <taxon>Tunturiibacter</taxon>
    </lineage>
</organism>
<dbReference type="InterPro" id="IPR002656">
    <property type="entry name" value="Acyl_transf_3_dom"/>
</dbReference>
<dbReference type="EMBL" id="CP132938">
    <property type="protein sequence ID" value="XCB22840.1"/>
    <property type="molecule type" value="Genomic_DNA"/>
</dbReference>
<reference evidence="3" key="1">
    <citation type="submission" date="2023-08" db="EMBL/GenBank/DDBJ databases">
        <authorList>
            <person name="Messyasz A."/>
            <person name="Mannisto M.K."/>
            <person name="Kerkhof L.J."/>
            <person name="Haggblom M."/>
        </authorList>
    </citation>
    <scope>NUCLEOTIDE SEQUENCE</scope>
    <source>
        <strain evidence="3">M8UP39</strain>
    </source>
</reference>
<dbReference type="GO" id="GO:0016747">
    <property type="term" value="F:acyltransferase activity, transferring groups other than amino-acyl groups"/>
    <property type="evidence" value="ECO:0007669"/>
    <property type="project" value="InterPro"/>
</dbReference>
<evidence type="ECO:0000259" key="2">
    <source>
        <dbReference type="Pfam" id="PF01757"/>
    </source>
</evidence>
<dbReference type="AlphaFoldDB" id="A0AAU7Z240"/>
<feature type="transmembrane region" description="Helical" evidence="1">
    <location>
        <begin position="300"/>
        <end position="321"/>
    </location>
</feature>
<keyword evidence="3" id="KW-0808">Transferase</keyword>
<name>A0AAU7Z240_9BACT</name>
<protein>
    <submittedName>
        <fullName evidence="3">Acyltransferase family protein</fullName>
    </submittedName>
</protein>
<feature type="transmembrane region" description="Helical" evidence="1">
    <location>
        <begin position="163"/>
        <end position="181"/>
    </location>
</feature>
<feature type="domain" description="Acyltransferase 3" evidence="2">
    <location>
        <begin position="24"/>
        <end position="319"/>
    </location>
</feature>
<dbReference type="RefSeq" id="WP_353072632.1">
    <property type="nucleotide sequence ID" value="NZ_CP132938.1"/>
</dbReference>
<dbReference type="InterPro" id="IPR052734">
    <property type="entry name" value="Nod_factor_acetyltransferase"/>
</dbReference>
<dbReference type="Pfam" id="PF01757">
    <property type="entry name" value="Acyl_transf_3"/>
    <property type="match status" value="1"/>
</dbReference>
<feature type="transmembrane region" description="Helical" evidence="1">
    <location>
        <begin position="139"/>
        <end position="156"/>
    </location>
</feature>
<reference evidence="3" key="2">
    <citation type="journal article" date="2024" name="Environ. Microbiol.">
        <title>Genome analysis and description of Tunturibacter gen. nov. expands the diversity of Terriglobia in tundra soils.</title>
        <authorList>
            <person name="Messyasz A."/>
            <person name="Mannisto M.K."/>
            <person name="Kerkhof L.J."/>
            <person name="Haggblom M.M."/>
        </authorList>
    </citation>
    <scope>NUCLEOTIDE SEQUENCE</scope>
    <source>
        <strain evidence="3">M8UP39</strain>
    </source>
</reference>
<keyword evidence="1" id="KW-0472">Membrane</keyword>
<evidence type="ECO:0000256" key="1">
    <source>
        <dbReference type="SAM" id="Phobius"/>
    </source>
</evidence>
<sequence>MIERGQTAADTAEPITSGKRSHLVDLVKGLAILLVVYGHTAQGVAHRGWWTGPGMAFSEDFIYSFHMPAFFFVSGLFVLGSIRRRGASNYTLEKFKTILYPYLLFAVITAALGPLTRRFQVTYSPFHWKAFLLNVADGSVSWFLFTLFFCLLLALLTARLPNWLRFLLAVVAGISPVYGSYIIDRVLREFCFVAAGMWVGNHIFMLERLEKTKAALGLVLLGGFQVVTIYFYGYAGRWNYILMGLTGTAALFLLARLLEKHRVGDALGWLGRASLATFLLSAFAQGATRVVLSNVFHTNNLWLQLLLPTAFAAVLPAIVWYQQDQWRLGWLFHWPF</sequence>
<dbReference type="KEGG" id="tgi:RBB81_02650"/>
<proteinExistence type="predicted"/>
<feature type="transmembrane region" description="Helical" evidence="1">
    <location>
        <begin position="269"/>
        <end position="288"/>
    </location>
</feature>
<keyword evidence="1" id="KW-1133">Transmembrane helix</keyword>
<gene>
    <name evidence="3" type="ORF">RBB81_02650</name>
</gene>
<feature type="transmembrane region" description="Helical" evidence="1">
    <location>
        <begin position="238"/>
        <end position="257"/>
    </location>
</feature>
<dbReference type="PANTHER" id="PTHR37312">
    <property type="entry name" value="MEMBRANE-BOUND ACYLTRANSFERASE YKRP-RELATED"/>
    <property type="match status" value="1"/>
</dbReference>
<keyword evidence="1" id="KW-0812">Transmembrane</keyword>
<keyword evidence="3" id="KW-0012">Acyltransferase</keyword>
<feature type="transmembrane region" description="Helical" evidence="1">
    <location>
        <begin position="99"/>
        <end position="119"/>
    </location>
</feature>
<evidence type="ECO:0000313" key="3">
    <source>
        <dbReference type="EMBL" id="XCB22840.1"/>
    </source>
</evidence>
<dbReference type="PANTHER" id="PTHR37312:SF1">
    <property type="entry name" value="MEMBRANE-BOUND ACYLTRANSFERASE YKRP-RELATED"/>
    <property type="match status" value="1"/>
</dbReference>